<sequence length="929" mass="100552">MGVKTIGVTASLNEVTVVLLDQIDPGYATRAAHYYGERFAHLAKVEGTSQAGNGSAWYEQLVDVLDKVETPFVVLSLDCDFLLTDATSAAVVALQADPDVLMAQGYSLGYQPGNSEVAYYKIGSAPKAQLQASSALGRIALYAELGQQAWRAVVRIDALRAVVRNVPANLPFDSWCTAVSYGLLAQGDAKLLAHTGAVIEFRPRTISPAAREQQLNQTVRQIQQWDAEHGAACAGAKGFEVLNAFVRNTHERGEACLLFTSRWSSVSSEPDSIFEPRQFVEMPYYNAAVFGQLRALEFLLHAWPAGQAHIRSLEGTWVRQRNLLAKHANDTADSLKARYWQAFALGVFNPEVCQHLAGALSPAEQGMARDLSNWLEQLTALGGAKVESMLGATPSGKVLDAIAAAAPDSAARQRVLGHLGKARSPQMAFVVTDLSDSDADLQVTFDSLLASGLQDFKLVVLKAGKLPAITTAKDTLHFIKVTPANLVAHLNQVVRQLPSDWLMLLQAGDELTAGGLLRLQTELSGAQSCQAICANEIQRDSDGRLLSVVRPGCNLDLLRSRPDLMSRHWLLRREQIIDLGGFSETCQQALEFDLLLRLVEKNGISGLAHLDEYLVIGQQATATMTADALVTLKRHLNALGYRAQVGERADSGFEIDFRHPATPQVSILLSADSDIEQLKASLASIVQRTRYARYDVTIVCEASNAEEIAASLATVQGLGSRVRLFASESSVRSEMINQAASQAQGEYLVLMSSRSQVVSPAWIEALLNQAQRPEVGAVGSLMYDRDGAITHAGYELLTSGKIRTMWQGASRLSAAAWSLTTVRSCQAVSDDCLMLSRSLFEQCAGLDLITGADVDLCMKLAQAGLLVIWAPQAEVLNDAVPTHAGHALVERWSSAFNTRVVVDVQTAVDISRTSLVGAPLELEWLAELK</sequence>
<dbReference type="Pfam" id="PF13641">
    <property type="entry name" value="Glyco_tranf_2_3"/>
    <property type="match status" value="1"/>
</dbReference>
<dbReference type="InterPro" id="IPR029044">
    <property type="entry name" value="Nucleotide-diphossugar_trans"/>
</dbReference>
<dbReference type="PANTHER" id="PTHR43179:SF7">
    <property type="entry name" value="RHAMNOSYLTRANSFERASE WBBL"/>
    <property type="match status" value="1"/>
</dbReference>
<dbReference type="EMBL" id="CP162607">
    <property type="protein sequence ID" value="XDK34910.1"/>
    <property type="molecule type" value="Genomic_DNA"/>
</dbReference>
<name>A0AB39HWY7_9PSED</name>
<dbReference type="GO" id="GO:0016757">
    <property type="term" value="F:glycosyltransferase activity"/>
    <property type="evidence" value="ECO:0007669"/>
    <property type="project" value="UniProtKB-KW"/>
</dbReference>
<dbReference type="RefSeq" id="WP_045189084.1">
    <property type="nucleotide sequence ID" value="NZ_CP162607.1"/>
</dbReference>
<accession>A0AB39HWY7</accession>
<keyword evidence="1" id="KW-0328">Glycosyltransferase</keyword>
<protein>
    <submittedName>
        <fullName evidence="1">Glycosyltransferase</fullName>
        <ecNumber evidence="1">2.4.-.-</ecNumber>
    </submittedName>
</protein>
<dbReference type="EC" id="2.4.-.-" evidence="1"/>
<dbReference type="Gene3D" id="3.90.550.10">
    <property type="entry name" value="Spore Coat Polysaccharide Biosynthesis Protein SpsA, Chain A"/>
    <property type="match status" value="2"/>
</dbReference>
<dbReference type="AlphaFoldDB" id="A0AB39HWY7"/>
<keyword evidence="1" id="KW-0808">Transferase</keyword>
<organism evidence="1">
    <name type="scientific">Pseudomonas sp. Hg7Tf</name>
    <dbReference type="NCBI Taxonomy" id="3236988"/>
    <lineage>
        <taxon>Bacteria</taxon>
        <taxon>Pseudomonadati</taxon>
        <taxon>Pseudomonadota</taxon>
        <taxon>Gammaproteobacteria</taxon>
        <taxon>Pseudomonadales</taxon>
        <taxon>Pseudomonadaceae</taxon>
        <taxon>Pseudomonas</taxon>
    </lineage>
</organism>
<reference evidence="1" key="1">
    <citation type="submission" date="2024-07" db="EMBL/GenBank/DDBJ databases">
        <title>Identification and characteristics of a novel species of coltsfoot's symbiotic bacteria.</title>
        <authorList>
            <person name="Juszczyk A."/>
            <person name="Jasielczuk I."/>
            <person name="Gurgul A."/>
            <person name="Rogala M."/>
            <person name="Kowalczyk A."/>
            <person name="Szmatola T."/>
            <person name="Kosecka-Strojek M."/>
            <person name="Arent Z."/>
            <person name="Latowski D."/>
        </authorList>
    </citation>
    <scope>NUCLEOTIDE SEQUENCE</scope>
    <source>
        <strain evidence="1">Hg7Tf</strain>
    </source>
</reference>
<dbReference type="SUPFAM" id="SSF53448">
    <property type="entry name" value="Nucleotide-diphospho-sugar transferases"/>
    <property type="match status" value="2"/>
</dbReference>
<dbReference type="PANTHER" id="PTHR43179">
    <property type="entry name" value="RHAMNOSYLTRANSFERASE WBBL"/>
    <property type="match status" value="1"/>
</dbReference>
<evidence type="ECO:0000313" key="1">
    <source>
        <dbReference type="EMBL" id="XDK34910.1"/>
    </source>
</evidence>
<gene>
    <name evidence="1" type="ORF">AB4Y39_14395</name>
</gene>
<proteinExistence type="predicted"/>